<organism evidence="1 2">
    <name type="scientific">Candidatus Frankia alpina</name>
    <dbReference type="NCBI Taxonomy" id="2699483"/>
    <lineage>
        <taxon>Bacteria</taxon>
        <taxon>Bacillati</taxon>
        <taxon>Actinomycetota</taxon>
        <taxon>Actinomycetes</taxon>
        <taxon>Frankiales</taxon>
        <taxon>Frankiaceae</taxon>
        <taxon>Frankia</taxon>
    </lineage>
</organism>
<dbReference type="Pfam" id="PF01042">
    <property type="entry name" value="Ribonuc_L-PSP"/>
    <property type="match status" value="1"/>
</dbReference>
<protein>
    <submittedName>
        <fullName evidence="1">RidA family protein</fullName>
    </submittedName>
</protein>
<dbReference type="Gene3D" id="3.30.1330.40">
    <property type="entry name" value="RutC-like"/>
    <property type="match status" value="1"/>
</dbReference>
<dbReference type="PANTHER" id="PTHR43857:SF1">
    <property type="entry name" value="YJGH FAMILY PROTEIN"/>
    <property type="match status" value="1"/>
</dbReference>
<dbReference type="AlphaFoldDB" id="A0A4S5ERC7"/>
<evidence type="ECO:0000313" key="2">
    <source>
        <dbReference type="Proteomes" id="UP000305282"/>
    </source>
</evidence>
<name>A0A4S5ERC7_9ACTN</name>
<dbReference type="RefSeq" id="WP_136447734.1">
    <property type="nucleotide sequence ID" value="NZ_SSXH01000158.1"/>
</dbReference>
<accession>A0A4S5ERC7</accession>
<dbReference type="EMBL" id="SSXH01000158">
    <property type="protein sequence ID" value="THJ74886.1"/>
    <property type="molecule type" value="Genomic_DNA"/>
</dbReference>
<comment type="caution">
    <text evidence="1">The sequence shown here is derived from an EMBL/GenBank/DDBJ whole genome shotgun (WGS) entry which is preliminary data.</text>
</comment>
<dbReference type="Proteomes" id="UP000305282">
    <property type="component" value="Unassembled WGS sequence"/>
</dbReference>
<dbReference type="PANTHER" id="PTHR43857">
    <property type="entry name" value="BLR7761 PROTEIN"/>
    <property type="match status" value="1"/>
</dbReference>
<keyword evidence="2" id="KW-1185">Reference proteome</keyword>
<evidence type="ECO:0000313" key="1">
    <source>
        <dbReference type="EMBL" id="THJ74886.1"/>
    </source>
</evidence>
<reference evidence="1 2" key="1">
    <citation type="submission" date="2019-04" db="EMBL/GenBank/DDBJ databases">
        <title>Draft genome sequences for three unisolated Alnus-infective Frankia Sp+ strains, AgTrS, AiOr and AvVan, the first sequenced Frankia strains able to sporulate in-planta.</title>
        <authorList>
            <person name="Bethencourt L."/>
            <person name="Vautrin F."/>
            <person name="Taib N."/>
            <person name="Dubost A."/>
            <person name="Castro-Garcia L."/>
            <person name="Imbaud O."/>
            <person name="Abrouk D."/>
            <person name="Fournier P."/>
            <person name="Briolay J."/>
            <person name="Nguyen A."/>
            <person name="Normand P."/>
            <person name="Fernandez M.P."/>
            <person name="Brochier-Armanet C."/>
            <person name="Herrera-Belaroussi A."/>
        </authorList>
    </citation>
    <scope>NUCLEOTIDE SEQUENCE [LARGE SCALE GENOMIC DNA]</scope>
    <source>
        <strain evidence="1 2">AvVan</strain>
    </source>
</reference>
<gene>
    <name evidence="1" type="ORF">E7Y31_08745</name>
</gene>
<dbReference type="InterPro" id="IPR035959">
    <property type="entry name" value="RutC-like_sf"/>
</dbReference>
<sequence length="130" mass="13663">MHTARQLIAGTSPFETTIGFSRAVRVGDRVFVSGTGPIRPDGTVATAAQAQARRCFELIGAALAQAGAGLHDVTRTRMFLTGAQHAAAVGAVHRELFAEIRPAATMIVGGGLLDERWVVEVEAEAIIGIR</sequence>
<dbReference type="SUPFAM" id="SSF55298">
    <property type="entry name" value="YjgF-like"/>
    <property type="match status" value="1"/>
</dbReference>
<dbReference type="OrthoDB" id="9799840at2"/>
<dbReference type="InterPro" id="IPR006175">
    <property type="entry name" value="YjgF/YER057c/UK114"/>
</dbReference>
<proteinExistence type="predicted"/>